<evidence type="ECO:0000313" key="3">
    <source>
        <dbReference type="Proteomes" id="UP000769780"/>
    </source>
</evidence>
<accession>A0ABS7K1U7</accession>
<dbReference type="PANTHER" id="PTHR23131:SF0">
    <property type="entry name" value="ENDORIBONUCLEASE LACTB2"/>
    <property type="match status" value="1"/>
</dbReference>
<feature type="domain" description="Metallo-beta-lactamase" evidence="1">
    <location>
        <begin position="24"/>
        <end position="192"/>
    </location>
</feature>
<proteinExistence type="predicted"/>
<dbReference type="InterPro" id="IPR001279">
    <property type="entry name" value="Metallo-B-lactamas"/>
</dbReference>
<keyword evidence="3" id="KW-1185">Reference proteome</keyword>
<dbReference type="Gene3D" id="1.10.10.10">
    <property type="entry name" value="Winged helix-like DNA-binding domain superfamily/Winged helix DNA-binding domain"/>
    <property type="match status" value="1"/>
</dbReference>
<dbReference type="Gene3D" id="3.60.15.10">
    <property type="entry name" value="Ribonuclease Z/Hydroxyacylglutathione hydrolase-like"/>
    <property type="match status" value="1"/>
</dbReference>
<dbReference type="SMART" id="SM00849">
    <property type="entry name" value="Lactamase_B"/>
    <property type="match status" value="1"/>
</dbReference>
<gene>
    <name evidence="2" type="ORF">H0185_05060</name>
</gene>
<dbReference type="Proteomes" id="UP000769780">
    <property type="component" value="Unassembled WGS sequence"/>
</dbReference>
<dbReference type="SUPFAM" id="SSF56281">
    <property type="entry name" value="Metallo-hydrolase/oxidoreductase"/>
    <property type="match status" value="1"/>
</dbReference>
<name>A0ABS7K1U7_9BACI</name>
<dbReference type="RefSeq" id="WP_221871784.1">
    <property type="nucleotide sequence ID" value="NZ_JACWFH010000007.1"/>
</dbReference>
<evidence type="ECO:0000313" key="2">
    <source>
        <dbReference type="EMBL" id="MBY0096173.1"/>
    </source>
</evidence>
<dbReference type="Pfam" id="PF17778">
    <property type="entry name" value="WHD_BLACT"/>
    <property type="match status" value="1"/>
</dbReference>
<dbReference type="InterPro" id="IPR041516">
    <property type="entry name" value="LACTB2_WH"/>
</dbReference>
<reference evidence="2 3" key="1">
    <citation type="submission" date="2020-07" db="EMBL/GenBank/DDBJ databases">
        <title>Fungal Genomes of the International Space Station.</title>
        <authorList>
            <person name="Seuylemezian A."/>
            <person name="Singh N.K."/>
            <person name="Wood J."/>
            <person name="Venkateswaran K."/>
        </authorList>
    </citation>
    <scope>NUCLEOTIDE SEQUENCE [LARGE SCALE GENOMIC DNA]</scope>
    <source>
        <strain evidence="2 3">PL-B2</strain>
    </source>
</reference>
<dbReference type="PANTHER" id="PTHR23131">
    <property type="entry name" value="ENDORIBONUCLEASE LACTB2"/>
    <property type="match status" value="1"/>
</dbReference>
<dbReference type="InterPro" id="IPR036388">
    <property type="entry name" value="WH-like_DNA-bd_sf"/>
</dbReference>
<dbReference type="InterPro" id="IPR050662">
    <property type="entry name" value="Sec-metab_biosynth-thioest"/>
</dbReference>
<dbReference type="InterPro" id="IPR036866">
    <property type="entry name" value="RibonucZ/Hydroxyglut_hydro"/>
</dbReference>
<dbReference type="EMBL" id="JACWFH010000007">
    <property type="protein sequence ID" value="MBY0096173.1"/>
    <property type="molecule type" value="Genomic_DNA"/>
</dbReference>
<protein>
    <submittedName>
        <fullName evidence="2">MBL fold metallo-hydrolase</fullName>
    </submittedName>
</protein>
<comment type="caution">
    <text evidence="2">The sequence shown here is derived from an EMBL/GenBank/DDBJ whole genome shotgun (WGS) entry which is preliminary data.</text>
</comment>
<sequence>MSSHKKLKIIRVPIPTPTLWPHTSTNCYLIGNEHESMLLDAGYDQPETKEGLEKAIAEHSLATPRVIVLTHYHPDHAPGVRQLVDWEPTILCHGKEQQNILVGISPVKEVCAIDDEHELTVAGVKVMAIHTPGHTPGHLNLYIPSEKVLLVGDNILGEGTTWIGKPDGEMADYIHSLKRLQKLAIDKLGPGHGEWVLAPHQQIQFVLDRRLQREQQIKELLAHHKKVSTTELTQFIYQDNIHPSVFEVARRTTEAHLIKLVNEDIVTQEDSQFSLKG</sequence>
<dbReference type="Pfam" id="PF00753">
    <property type="entry name" value="Lactamase_B"/>
    <property type="match status" value="1"/>
</dbReference>
<organism evidence="2 3">
    <name type="scientific">Mesobacillus maritimus</name>
    <dbReference type="NCBI Taxonomy" id="1643336"/>
    <lineage>
        <taxon>Bacteria</taxon>
        <taxon>Bacillati</taxon>
        <taxon>Bacillota</taxon>
        <taxon>Bacilli</taxon>
        <taxon>Bacillales</taxon>
        <taxon>Bacillaceae</taxon>
        <taxon>Mesobacillus</taxon>
    </lineage>
</organism>
<evidence type="ECO:0000259" key="1">
    <source>
        <dbReference type="SMART" id="SM00849"/>
    </source>
</evidence>